<reference evidence="2" key="1">
    <citation type="journal article" date="2022" name="Mol. Ecol. Resour.">
        <title>The genomes of chicory, endive, great burdock and yacon provide insights into Asteraceae palaeo-polyploidization history and plant inulin production.</title>
        <authorList>
            <person name="Fan W."/>
            <person name="Wang S."/>
            <person name="Wang H."/>
            <person name="Wang A."/>
            <person name="Jiang F."/>
            <person name="Liu H."/>
            <person name="Zhao H."/>
            <person name="Xu D."/>
            <person name="Zhang Y."/>
        </authorList>
    </citation>
    <scope>NUCLEOTIDE SEQUENCE [LARGE SCALE GENOMIC DNA]</scope>
    <source>
        <strain evidence="2">cv. Punajuju</strain>
    </source>
</reference>
<proteinExistence type="predicted"/>
<dbReference type="Proteomes" id="UP001055811">
    <property type="component" value="Linkage Group LG03"/>
</dbReference>
<dbReference type="EMBL" id="CM042011">
    <property type="protein sequence ID" value="KAI3768025.1"/>
    <property type="molecule type" value="Genomic_DNA"/>
</dbReference>
<evidence type="ECO:0000313" key="2">
    <source>
        <dbReference type="Proteomes" id="UP001055811"/>
    </source>
</evidence>
<keyword evidence="2" id="KW-1185">Reference proteome</keyword>
<gene>
    <name evidence="1" type="ORF">L2E82_18456</name>
</gene>
<sequence length="67" mass="7460">MRFFLGLMAVEEAVCISVQGVNQLAPNSLVDIVVFLAYSNRVAEIIGQAKFFLKKPLEKDARRPLHG</sequence>
<comment type="caution">
    <text evidence="1">The sequence shown here is derived from an EMBL/GenBank/DDBJ whole genome shotgun (WGS) entry which is preliminary data.</text>
</comment>
<evidence type="ECO:0000313" key="1">
    <source>
        <dbReference type="EMBL" id="KAI3768025.1"/>
    </source>
</evidence>
<protein>
    <submittedName>
        <fullName evidence="1">Uncharacterized protein</fullName>
    </submittedName>
</protein>
<organism evidence="1 2">
    <name type="scientific">Cichorium intybus</name>
    <name type="common">Chicory</name>
    <dbReference type="NCBI Taxonomy" id="13427"/>
    <lineage>
        <taxon>Eukaryota</taxon>
        <taxon>Viridiplantae</taxon>
        <taxon>Streptophyta</taxon>
        <taxon>Embryophyta</taxon>
        <taxon>Tracheophyta</taxon>
        <taxon>Spermatophyta</taxon>
        <taxon>Magnoliopsida</taxon>
        <taxon>eudicotyledons</taxon>
        <taxon>Gunneridae</taxon>
        <taxon>Pentapetalae</taxon>
        <taxon>asterids</taxon>
        <taxon>campanulids</taxon>
        <taxon>Asterales</taxon>
        <taxon>Asteraceae</taxon>
        <taxon>Cichorioideae</taxon>
        <taxon>Cichorieae</taxon>
        <taxon>Cichoriinae</taxon>
        <taxon>Cichorium</taxon>
    </lineage>
</organism>
<accession>A0ACB9FAQ3</accession>
<reference evidence="1 2" key="2">
    <citation type="journal article" date="2022" name="Mol. Ecol. Resour.">
        <title>The genomes of chicory, endive, great burdock and yacon provide insights into Asteraceae paleo-polyploidization history and plant inulin production.</title>
        <authorList>
            <person name="Fan W."/>
            <person name="Wang S."/>
            <person name="Wang H."/>
            <person name="Wang A."/>
            <person name="Jiang F."/>
            <person name="Liu H."/>
            <person name="Zhao H."/>
            <person name="Xu D."/>
            <person name="Zhang Y."/>
        </authorList>
    </citation>
    <scope>NUCLEOTIDE SEQUENCE [LARGE SCALE GENOMIC DNA]</scope>
    <source>
        <strain evidence="2">cv. Punajuju</strain>
        <tissue evidence="1">Leaves</tissue>
    </source>
</reference>
<name>A0ACB9FAQ3_CICIN</name>